<evidence type="ECO:0000313" key="2">
    <source>
        <dbReference type="Proteomes" id="UP000553632"/>
    </source>
</evidence>
<evidence type="ECO:0000313" key="1">
    <source>
        <dbReference type="EMBL" id="KAF4736574.1"/>
    </source>
</evidence>
<accession>A0A7J6SUC4</accession>
<dbReference type="AlphaFoldDB" id="A0A7J6SUC4"/>
<dbReference type="Proteomes" id="UP000553632">
    <property type="component" value="Unassembled WGS sequence"/>
</dbReference>
<sequence length="237" mass="26340">YGPLFVHRGLNSTVYWFGLSIHSLIARHLSLTAVLHGGSRVRFLKNVDVKYAAEPSVAERWHRAKELAEAVNRRAAELQTAAGIRVAPRTRLCETKTEVVVDGPAKITAEELDEDFVVPLLAELSTEAVIGMVCSEIYQDSLRSVSREVAAASSTKVRIGLNDLRPLPRANRESIQARMRSAGMLFRVNAWPSRPSTSSATKRPCKWGDVPLYQCRSGGEKSGRARDLEERFKELVK</sequence>
<dbReference type="EMBL" id="JABANO010015621">
    <property type="protein sequence ID" value="KAF4736574.1"/>
    <property type="molecule type" value="Genomic_DNA"/>
</dbReference>
<name>A0A7J6SUC4_PEROL</name>
<comment type="caution">
    <text evidence="1">The sequence shown here is derived from an EMBL/GenBank/DDBJ whole genome shotgun (WGS) entry which is preliminary data.</text>
</comment>
<proteinExistence type="predicted"/>
<protein>
    <submittedName>
        <fullName evidence="1">Uncharacterized protein</fullName>
    </submittedName>
</protein>
<organism evidence="1 2">
    <name type="scientific">Perkinsus olseni</name>
    <name type="common">Perkinsus atlanticus</name>
    <dbReference type="NCBI Taxonomy" id="32597"/>
    <lineage>
        <taxon>Eukaryota</taxon>
        <taxon>Sar</taxon>
        <taxon>Alveolata</taxon>
        <taxon>Perkinsozoa</taxon>
        <taxon>Perkinsea</taxon>
        <taxon>Perkinsida</taxon>
        <taxon>Perkinsidae</taxon>
        <taxon>Perkinsus</taxon>
    </lineage>
</organism>
<feature type="non-terminal residue" evidence="1">
    <location>
        <position position="237"/>
    </location>
</feature>
<keyword evidence="2" id="KW-1185">Reference proteome</keyword>
<gene>
    <name evidence="1" type="ORF">FOZ63_013021</name>
</gene>
<reference evidence="1 2" key="1">
    <citation type="submission" date="2020-04" db="EMBL/GenBank/DDBJ databases">
        <title>Perkinsus olseni comparative genomics.</title>
        <authorList>
            <person name="Bogema D.R."/>
        </authorList>
    </citation>
    <scope>NUCLEOTIDE SEQUENCE [LARGE SCALE GENOMIC DNA]</scope>
    <source>
        <strain evidence="1 2">ATCC PRA-207</strain>
    </source>
</reference>